<dbReference type="InterPro" id="IPR009010">
    <property type="entry name" value="Asp_de-COase-like_dom_sf"/>
</dbReference>
<dbReference type="InterPro" id="IPR010046">
    <property type="entry name" value="Mopterin_OxRdtse_a_bac"/>
</dbReference>
<dbReference type="Proteomes" id="UP001168528">
    <property type="component" value="Unassembled WGS sequence"/>
</dbReference>
<feature type="domain" description="Molybdopterin oxidoreductase" evidence="10">
    <location>
        <begin position="110"/>
        <end position="486"/>
    </location>
</feature>
<feature type="domain" description="Molybdopterin dinucleotide-binding" evidence="11">
    <location>
        <begin position="636"/>
        <end position="741"/>
    </location>
</feature>
<dbReference type="Gene3D" id="3.40.50.740">
    <property type="match status" value="1"/>
</dbReference>
<dbReference type="Gene3D" id="2.40.40.20">
    <property type="match status" value="1"/>
</dbReference>
<dbReference type="PANTHER" id="PTHR43105">
    <property type="entry name" value="RESPIRATORY NITRATE REDUCTASE"/>
    <property type="match status" value="1"/>
</dbReference>
<keyword evidence="5" id="KW-0500">Molybdenum</keyword>
<dbReference type="Pfam" id="PF01568">
    <property type="entry name" value="Molydop_binding"/>
    <property type="match status" value="1"/>
</dbReference>
<dbReference type="NCBIfam" id="TIGR01701">
    <property type="entry name" value="Fdhalpha-like"/>
    <property type="match status" value="1"/>
</dbReference>
<evidence type="ECO:0000313" key="13">
    <source>
        <dbReference type="Proteomes" id="UP001168528"/>
    </source>
</evidence>
<evidence type="ECO:0000259" key="10">
    <source>
        <dbReference type="Pfam" id="PF00384"/>
    </source>
</evidence>
<dbReference type="Gene3D" id="3.40.228.10">
    <property type="entry name" value="Dimethylsulfoxide Reductase, domain 2"/>
    <property type="match status" value="1"/>
</dbReference>
<evidence type="ECO:0000256" key="9">
    <source>
        <dbReference type="ARBA" id="ARBA00023014"/>
    </source>
</evidence>
<dbReference type="InterPro" id="IPR037951">
    <property type="entry name" value="MopB_CT_YdeP"/>
</dbReference>
<dbReference type="RefSeq" id="WP_302037324.1">
    <property type="nucleotide sequence ID" value="NZ_JAUKPO010000004.1"/>
</dbReference>
<comment type="similarity">
    <text evidence="3">Belongs to the prokaryotic molybdopterin-containing oxidoreductase family.</text>
</comment>
<reference evidence="12" key="1">
    <citation type="submission" date="2023-07" db="EMBL/GenBank/DDBJ databases">
        <title>The genome sequence of Rhodocytophaga aerolata KACC 12507.</title>
        <authorList>
            <person name="Zhang X."/>
        </authorList>
    </citation>
    <scope>NUCLEOTIDE SEQUENCE</scope>
    <source>
        <strain evidence="12">KACC 12507</strain>
    </source>
</reference>
<evidence type="ECO:0000256" key="4">
    <source>
        <dbReference type="ARBA" id="ARBA00022485"/>
    </source>
</evidence>
<dbReference type="EMBL" id="JAUKPO010000004">
    <property type="protein sequence ID" value="MDO1446521.1"/>
    <property type="molecule type" value="Genomic_DNA"/>
</dbReference>
<comment type="cofactor">
    <cofactor evidence="2">
        <name>[4Fe-4S] cluster</name>
        <dbReference type="ChEBI" id="CHEBI:49883"/>
    </cofactor>
</comment>
<accession>A0ABT8R331</accession>
<dbReference type="CDD" id="cd02767">
    <property type="entry name" value="MopB_ydeP"/>
    <property type="match status" value="1"/>
</dbReference>
<comment type="cofactor">
    <cofactor evidence="1">
        <name>Mo-bis(molybdopterin guanine dinucleotide)</name>
        <dbReference type="ChEBI" id="CHEBI:60539"/>
    </cofactor>
</comment>
<keyword evidence="7" id="KW-0560">Oxidoreductase</keyword>
<dbReference type="PIRSF" id="PIRSF000144">
    <property type="entry name" value="CbbBc"/>
    <property type="match status" value="1"/>
</dbReference>
<protein>
    <submittedName>
        <fullName evidence="12">FdhF/YdeP family oxidoreductase</fullName>
    </submittedName>
</protein>
<dbReference type="Pfam" id="PF00384">
    <property type="entry name" value="Molybdopterin"/>
    <property type="match status" value="1"/>
</dbReference>
<comment type="caution">
    <text evidence="12">The sequence shown here is derived from an EMBL/GenBank/DDBJ whole genome shotgun (WGS) entry which is preliminary data.</text>
</comment>
<dbReference type="InterPro" id="IPR050123">
    <property type="entry name" value="Prok_molybdopt-oxidoreductase"/>
</dbReference>
<evidence type="ECO:0000256" key="1">
    <source>
        <dbReference type="ARBA" id="ARBA00001942"/>
    </source>
</evidence>
<keyword evidence="8" id="KW-0408">Iron</keyword>
<dbReference type="InterPro" id="IPR006656">
    <property type="entry name" value="Mopterin_OxRdtase"/>
</dbReference>
<keyword evidence="9" id="KW-0411">Iron-sulfur</keyword>
<evidence type="ECO:0000313" key="12">
    <source>
        <dbReference type="EMBL" id="MDO1446521.1"/>
    </source>
</evidence>
<evidence type="ECO:0000256" key="6">
    <source>
        <dbReference type="ARBA" id="ARBA00022723"/>
    </source>
</evidence>
<dbReference type="SUPFAM" id="SSF50692">
    <property type="entry name" value="ADC-like"/>
    <property type="match status" value="1"/>
</dbReference>
<proteinExistence type="inferred from homology"/>
<keyword evidence="13" id="KW-1185">Reference proteome</keyword>
<dbReference type="CDD" id="cd02787">
    <property type="entry name" value="MopB_CT_ydeP"/>
    <property type="match status" value="1"/>
</dbReference>
<dbReference type="PANTHER" id="PTHR43105:SF4">
    <property type="entry name" value="PROTEIN YDEP"/>
    <property type="match status" value="1"/>
</dbReference>
<evidence type="ECO:0000256" key="7">
    <source>
        <dbReference type="ARBA" id="ARBA00023002"/>
    </source>
</evidence>
<sequence length="763" mass="84478">MKPTSTPLHRNKPAAGFAALASSLRHILQEKALYPGVKALLHMNKPGGFDCPGCAWPDPKNPSVTEFCENGVKAVAAESTTKRITADFFKQFTVRELLQKDGYWLEQQGRLTEPMAYNPNTDRYEPVSWEKAFFRIGQTIQSLQDPNEAVFYTSGRTSNEAAFLYQLFGRELGTNNFPDCSNMCHESSGVALGEAIGVGKGTVSLEDFEAAEAIFIFGQNPGTNHPRMLTELEKARKRGCEIVSFNPLKEAGLERFIHPQKVMPTLLNKGSEISSLYLQPLTGGDFALLKGLIKVILAAEARQPGQLDWEFIRTHTTGFEQLQQDIEQTSWEAITKQSGLSMEEITQAATIYLKSSKTIVCWAMGLTQQKHAVITIQQIVNLLLLKGNIGKPGAGVCPVRGHSNVQGDRTMGIVENPKKELLDSLERVFGFSPPRTPGYHTVEAIKAMQEGKVQVFIGMGGNFASATPDTEYTEKALRNCRLTVQISTKLNRSHLVTGKEAIILPCLGRTEIDLQQGVPQKVTVEDSMSMVHSSEGKNEPASPHLLSEPAIVACIAISSLPNTRIQWAELVNNYARIREKIAEVFPAFANFNEKIKQPGGFHLRNSAREREWHTHTGKATFITAPLPELPLAPGHLRLMTIRSHDQYNTTIYGLNDRYRGITGERKVLFMNVADMQQLNLAARELVTITSVHTDGSLRKVYSFKVVPYDIPRGCTAAYFPETNALVPIDAVADKSHTPLSKYIVVTLEKSTSKEPQIEKLSVT</sequence>
<dbReference type="InterPro" id="IPR041953">
    <property type="entry name" value="YdeP_MopB"/>
</dbReference>
<evidence type="ECO:0000256" key="8">
    <source>
        <dbReference type="ARBA" id="ARBA00023004"/>
    </source>
</evidence>
<dbReference type="InterPro" id="IPR006657">
    <property type="entry name" value="MoPterin_dinucl-bd_dom"/>
</dbReference>
<dbReference type="SUPFAM" id="SSF53706">
    <property type="entry name" value="Formate dehydrogenase/DMSO reductase, domains 1-3"/>
    <property type="match status" value="1"/>
</dbReference>
<evidence type="ECO:0000256" key="5">
    <source>
        <dbReference type="ARBA" id="ARBA00022505"/>
    </source>
</evidence>
<keyword evidence="6" id="KW-0479">Metal-binding</keyword>
<evidence type="ECO:0000256" key="3">
    <source>
        <dbReference type="ARBA" id="ARBA00010312"/>
    </source>
</evidence>
<keyword evidence="4" id="KW-0004">4Fe-4S</keyword>
<evidence type="ECO:0000259" key="11">
    <source>
        <dbReference type="Pfam" id="PF01568"/>
    </source>
</evidence>
<evidence type="ECO:0000256" key="2">
    <source>
        <dbReference type="ARBA" id="ARBA00001966"/>
    </source>
</evidence>
<gene>
    <name evidence="12" type="ORF">Q0590_09690</name>
</gene>
<name>A0ABT8R331_9BACT</name>
<organism evidence="12 13">
    <name type="scientific">Rhodocytophaga aerolata</name>
    <dbReference type="NCBI Taxonomy" id="455078"/>
    <lineage>
        <taxon>Bacteria</taxon>
        <taxon>Pseudomonadati</taxon>
        <taxon>Bacteroidota</taxon>
        <taxon>Cytophagia</taxon>
        <taxon>Cytophagales</taxon>
        <taxon>Rhodocytophagaceae</taxon>
        <taxon>Rhodocytophaga</taxon>
    </lineage>
</organism>